<evidence type="ECO:0000313" key="4">
    <source>
        <dbReference type="EMBL" id="KAL1490941.1"/>
    </source>
</evidence>
<proteinExistence type="predicted"/>
<dbReference type="InterPro" id="IPR032675">
    <property type="entry name" value="LRR_dom_sf"/>
</dbReference>
<dbReference type="InterPro" id="IPR001611">
    <property type="entry name" value="Leu-rich_rpt"/>
</dbReference>
<dbReference type="PANTHER" id="PTHR45712">
    <property type="entry name" value="AGAP008170-PA"/>
    <property type="match status" value="1"/>
</dbReference>
<dbReference type="InterPro" id="IPR050333">
    <property type="entry name" value="SLRP"/>
</dbReference>
<sequence length="1363" mass="152852">MALKYLFVILSLFNVWHLDAQKSCPSPKSILPCRCFLRGDEYQIWCTHSDLPSVLEGLKNAAKSIKDPVDEVILENNYLPAFPGRAFGSLKMLRLMLRHNGLERVSNDWLAGLEDTLMELFLVEPKLRTLPEDSLINQVALQAVTIQTHLMKRLPMFSGLPKLKHLQLESNALLELSPRNFKDNPNLEKLYLGQCPRLVEIQTGVFRDLPKLKLLNISNCGVNHLHHRSLMGLPALQELILERNRMSDANMIGRAVRELPKLILLSLDDNFIDQLGEGAFVDLPHLRTLHLSNNRITELHHGAFHRVPRLRKLHLNGNLLRRVHPESFLQQSGSGLQELFLIGNDIGHVADLRAILDALPRLTYLDMSFNRLEAIPYGALRGHATLEYFNLDHNRLHLIDRGAFVAMPALRELRLRNNSLSDTETPWWELPNLKGLDLSENYFRKISANFLENLPALRKVNLARNQLNFIDPNVFTLSPALEHINISWNNLATVHPATFRPLMGLYELDMSHNGLMEFVPGLPRVVEYLHLKNNEITALPTAPSPDLDLPALRMLDLSGNRIEIIDKNGLSTMPQIKRLFLNGNNLKRLEDGCLSGLEKLEILDVAANGLIHFGTKTLQEQKELRELSLGDNRLEYLHPEVFHSCAHLKRLNLSSNTLAELLPGTLDSNQDLQSLDLSNNRLVKVHPGNFQKLQNLRYLDLTRNRLNSLNPDVLGQLPALRTLKLSRNFIKELKEDAFSNLRHLSSLDLEENELEVMEPAAINHMPILRRVNLSRNKLQTLPDGAFLDLPALQIMELQENALKLIEPEAFEGLPQLLMLNLSYNQLEALDRAGLDGARSLELLDISHNLIRNLASSSLENLEWLVELRLDDNKICGVKGSGFNNMPRLRVITLRNNKMMSFPEKAIERIRTNLAVLDIEGNPLACACNMAWMHGWLQETNLKGPKCQNGRLLSEMNDLRENCGEQERQVDLVAPGCESELLDAPEGVGKPPWMQVKAVNATENRLMPPSPEQSEYFFDDFIDLNETKGFLTTPRSSDIVPGDTPTIYAAPKGRPPQDIPKGIPDSPSSSGFTFFGIPLPQLALFNNAINLRKEDATTVPSADDRAAIVNNPKPGPPDPPLIETGGFTPLLPGTGGFKPIHPIRDEHPAQNSPRNDIVLQTESTTPLDTTTLYTTDATTVTPVKKSGIISFLEHPLAAVSKTILASTYEKFDNSSNDKRSPSKYYNSTSMILKKDFFTSTEYTVTDPDGDIDDETLAPTTESSTFSKNNIPLSAFLIPSGLPKVMATITKVASVSKSAPLQSDDDLSLSNREPKTIAPDGGDMSWYFENYNNTKVDPENVLNGAGRGQLLISLLLSLFLFIFMY</sequence>
<dbReference type="SMART" id="SM00369">
    <property type="entry name" value="LRR_TYP"/>
    <property type="match status" value="27"/>
</dbReference>
<keyword evidence="1" id="KW-0433">Leucine-rich repeat</keyword>
<dbReference type="EMBL" id="JBDJPC010000009">
    <property type="protein sequence ID" value="KAL1490941.1"/>
    <property type="molecule type" value="Genomic_DNA"/>
</dbReference>
<accession>A0ABD1E8E7</accession>
<keyword evidence="2" id="KW-0677">Repeat</keyword>
<dbReference type="PANTHER" id="PTHR45712:SF22">
    <property type="entry name" value="INSULIN-LIKE GROWTH FACTOR-BINDING PROTEIN COMPLEX ACID LABILE SUBUNIT"/>
    <property type="match status" value="1"/>
</dbReference>
<name>A0ABD1E8E7_HYPHA</name>
<dbReference type="SUPFAM" id="SSF52058">
    <property type="entry name" value="L domain-like"/>
    <property type="match status" value="4"/>
</dbReference>
<gene>
    <name evidence="4" type="ORF">ABEB36_011610</name>
</gene>
<evidence type="ECO:0000256" key="2">
    <source>
        <dbReference type="ARBA" id="ARBA00022737"/>
    </source>
</evidence>
<evidence type="ECO:0000313" key="5">
    <source>
        <dbReference type="Proteomes" id="UP001566132"/>
    </source>
</evidence>
<evidence type="ECO:0000256" key="1">
    <source>
        <dbReference type="ARBA" id="ARBA00022614"/>
    </source>
</evidence>
<comment type="caution">
    <text evidence="4">The sequence shown here is derived from an EMBL/GenBank/DDBJ whole genome shotgun (WGS) entry which is preliminary data.</text>
</comment>
<dbReference type="FunFam" id="3.80.10.10:FF:001164">
    <property type="entry name" value="GH01279p"/>
    <property type="match status" value="2"/>
</dbReference>
<dbReference type="InterPro" id="IPR003591">
    <property type="entry name" value="Leu-rich_rpt_typical-subtyp"/>
</dbReference>
<dbReference type="PROSITE" id="PS51450">
    <property type="entry name" value="LRR"/>
    <property type="match status" value="4"/>
</dbReference>
<dbReference type="Gene3D" id="3.80.10.10">
    <property type="entry name" value="Ribonuclease Inhibitor"/>
    <property type="match status" value="5"/>
</dbReference>
<feature type="chain" id="PRO_5044818162" evidence="3">
    <location>
        <begin position="21"/>
        <end position="1363"/>
    </location>
</feature>
<dbReference type="SMART" id="SM00364">
    <property type="entry name" value="LRR_BAC"/>
    <property type="match status" value="9"/>
</dbReference>
<reference evidence="4 5" key="1">
    <citation type="submission" date="2024-05" db="EMBL/GenBank/DDBJ databases">
        <title>Genetic variation in Jamaican populations of the coffee berry borer (Hypothenemus hampei).</title>
        <authorList>
            <person name="Errbii M."/>
            <person name="Myrie A."/>
        </authorList>
    </citation>
    <scope>NUCLEOTIDE SEQUENCE [LARGE SCALE GENOMIC DNA]</scope>
    <source>
        <strain evidence="4">JA-Hopewell-2020-01-JO</strain>
        <tissue evidence="4">Whole body</tissue>
    </source>
</reference>
<organism evidence="4 5">
    <name type="scientific">Hypothenemus hampei</name>
    <name type="common">Coffee berry borer</name>
    <dbReference type="NCBI Taxonomy" id="57062"/>
    <lineage>
        <taxon>Eukaryota</taxon>
        <taxon>Metazoa</taxon>
        <taxon>Ecdysozoa</taxon>
        <taxon>Arthropoda</taxon>
        <taxon>Hexapoda</taxon>
        <taxon>Insecta</taxon>
        <taxon>Pterygota</taxon>
        <taxon>Neoptera</taxon>
        <taxon>Endopterygota</taxon>
        <taxon>Coleoptera</taxon>
        <taxon>Polyphaga</taxon>
        <taxon>Cucujiformia</taxon>
        <taxon>Curculionidae</taxon>
        <taxon>Scolytinae</taxon>
        <taxon>Hypothenemus</taxon>
    </lineage>
</organism>
<protein>
    <submittedName>
        <fullName evidence="4">Uncharacterized protein</fullName>
    </submittedName>
</protein>
<keyword evidence="3" id="KW-0732">Signal</keyword>
<feature type="signal peptide" evidence="3">
    <location>
        <begin position="1"/>
        <end position="20"/>
    </location>
</feature>
<dbReference type="SMART" id="SM00365">
    <property type="entry name" value="LRR_SD22"/>
    <property type="match status" value="8"/>
</dbReference>
<dbReference type="Pfam" id="PF13855">
    <property type="entry name" value="LRR_8"/>
    <property type="match status" value="9"/>
</dbReference>
<keyword evidence="5" id="KW-1185">Reference proteome</keyword>
<evidence type="ECO:0000256" key="3">
    <source>
        <dbReference type="SAM" id="SignalP"/>
    </source>
</evidence>
<dbReference type="Proteomes" id="UP001566132">
    <property type="component" value="Unassembled WGS sequence"/>
</dbReference>